<comment type="similarity">
    <text evidence="1">Belongs to the prefoldin subunit alpha family.</text>
</comment>
<name>A0A9P0GV24_NEZVI</name>
<dbReference type="InterPro" id="IPR009053">
    <property type="entry name" value="Prefoldin"/>
</dbReference>
<dbReference type="GO" id="GO:0005737">
    <property type="term" value="C:cytoplasm"/>
    <property type="evidence" value="ECO:0007669"/>
    <property type="project" value="TreeGrafter"/>
</dbReference>
<dbReference type="PANTHER" id="PTHR12674">
    <property type="entry name" value="PREFOLDIN SUBUNIT 5"/>
    <property type="match status" value="1"/>
</dbReference>
<dbReference type="OrthoDB" id="21413at2759"/>
<proteinExistence type="inferred from homology"/>
<sequence>MNINMEDLRSELEGLSADQLHDLRDTIDEELECLEQYSDCWNEFNAKYKISLDSLEMLRKINANDNTTLFKLGNRVFTHGKLIKSKNLLVYLGDGYYAKMSLKNAKTFFERKTESLLKDFKEYEEGYNDKQYIYKLLQEALANKIREKMDNFLDESQNQLLNSPNQNPANTE</sequence>
<dbReference type="GO" id="GO:0006457">
    <property type="term" value="P:protein folding"/>
    <property type="evidence" value="ECO:0007669"/>
    <property type="project" value="InterPro"/>
</dbReference>
<dbReference type="EMBL" id="OV725077">
    <property type="protein sequence ID" value="CAH1388949.1"/>
    <property type="molecule type" value="Genomic_DNA"/>
</dbReference>
<dbReference type="InterPro" id="IPR004127">
    <property type="entry name" value="Prefoldin_subunit_alpha"/>
</dbReference>
<reference evidence="2" key="1">
    <citation type="submission" date="2022-01" db="EMBL/GenBank/DDBJ databases">
        <authorList>
            <person name="King R."/>
        </authorList>
    </citation>
    <scope>NUCLEOTIDE SEQUENCE</scope>
</reference>
<dbReference type="GO" id="GO:0016272">
    <property type="term" value="C:prefoldin complex"/>
    <property type="evidence" value="ECO:0007669"/>
    <property type="project" value="InterPro"/>
</dbReference>
<dbReference type="GO" id="GO:1990113">
    <property type="term" value="P:RNA polymerase I assembly"/>
    <property type="evidence" value="ECO:0007669"/>
    <property type="project" value="TreeGrafter"/>
</dbReference>
<accession>A0A9P0GV24</accession>
<dbReference type="AlphaFoldDB" id="A0A9P0GV24"/>
<protein>
    <submittedName>
        <fullName evidence="2">Uncharacterized protein</fullName>
    </submittedName>
</protein>
<organism evidence="2 3">
    <name type="scientific">Nezara viridula</name>
    <name type="common">Southern green stink bug</name>
    <name type="synonym">Cimex viridulus</name>
    <dbReference type="NCBI Taxonomy" id="85310"/>
    <lineage>
        <taxon>Eukaryota</taxon>
        <taxon>Metazoa</taxon>
        <taxon>Ecdysozoa</taxon>
        <taxon>Arthropoda</taxon>
        <taxon>Hexapoda</taxon>
        <taxon>Insecta</taxon>
        <taxon>Pterygota</taxon>
        <taxon>Neoptera</taxon>
        <taxon>Paraneoptera</taxon>
        <taxon>Hemiptera</taxon>
        <taxon>Heteroptera</taxon>
        <taxon>Panheteroptera</taxon>
        <taxon>Pentatomomorpha</taxon>
        <taxon>Pentatomoidea</taxon>
        <taxon>Pentatomidae</taxon>
        <taxon>Pentatominae</taxon>
        <taxon>Nezara</taxon>
    </lineage>
</organism>
<dbReference type="Proteomes" id="UP001152798">
    <property type="component" value="Chromosome 1"/>
</dbReference>
<dbReference type="PANTHER" id="PTHR12674:SF2">
    <property type="entry name" value="PREFOLDIN SUBUNIT 5"/>
    <property type="match status" value="1"/>
</dbReference>
<evidence type="ECO:0000256" key="1">
    <source>
        <dbReference type="ARBA" id="ARBA00010048"/>
    </source>
</evidence>
<dbReference type="GO" id="GO:1990114">
    <property type="term" value="P:RNA polymerase II core complex assembly"/>
    <property type="evidence" value="ECO:0007669"/>
    <property type="project" value="TreeGrafter"/>
</dbReference>
<dbReference type="Gene3D" id="1.10.287.370">
    <property type="match status" value="1"/>
</dbReference>
<dbReference type="GO" id="GO:1990115">
    <property type="term" value="P:RNA polymerase III assembly"/>
    <property type="evidence" value="ECO:0007669"/>
    <property type="project" value="TreeGrafter"/>
</dbReference>
<keyword evidence="3" id="KW-1185">Reference proteome</keyword>
<dbReference type="NCBIfam" id="TIGR00293">
    <property type="entry name" value="prefoldin subunit alpha"/>
    <property type="match status" value="1"/>
</dbReference>
<dbReference type="SUPFAM" id="SSF46579">
    <property type="entry name" value="Prefoldin"/>
    <property type="match status" value="1"/>
</dbReference>
<dbReference type="GO" id="GO:0051082">
    <property type="term" value="F:unfolded protein binding"/>
    <property type="evidence" value="ECO:0007669"/>
    <property type="project" value="InterPro"/>
</dbReference>
<gene>
    <name evidence="2" type="ORF">NEZAVI_LOCUS445</name>
</gene>
<evidence type="ECO:0000313" key="3">
    <source>
        <dbReference type="Proteomes" id="UP001152798"/>
    </source>
</evidence>
<dbReference type="Pfam" id="PF02996">
    <property type="entry name" value="Prefoldin"/>
    <property type="match status" value="1"/>
</dbReference>
<dbReference type="InterPro" id="IPR011599">
    <property type="entry name" value="PFD_alpha_archaea"/>
</dbReference>
<evidence type="ECO:0000313" key="2">
    <source>
        <dbReference type="EMBL" id="CAH1388949.1"/>
    </source>
</evidence>